<organism evidence="4">
    <name type="scientific">Aureoumbra lagunensis</name>
    <dbReference type="NCBI Taxonomy" id="44058"/>
    <lineage>
        <taxon>Eukaryota</taxon>
        <taxon>Sar</taxon>
        <taxon>Stramenopiles</taxon>
        <taxon>Ochrophyta</taxon>
        <taxon>Pelagophyceae</taxon>
        <taxon>Pelagomonadales</taxon>
        <taxon>Aureoumbra</taxon>
    </lineage>
</organism>
<sequence length="687" mass="76314">MRIFIFLIIIQLVLSKEWQRVYFEEEMNGLVMLPLPRDVYREEICLTIPRGGSIECLRGFRLISDEPVFLIATSILSEALVCAKTRENVCSTRVVFKDQDKEINVLVYPRRHAPFVIVIWPPVGFITSETPLEVFFRISGALPVNSAWIRIDFPGTKQLPALLGLTTTSLVLDKIEPGTHLLGFTVVDANEMPLGEREEISFDIVLPDSELVKNRLSLDHLERKSHVNLALNSKIHHNMKEQIQLVFVGSCKMDGQKTIWLEQFARLDRNRYDMCFVSFMQEPLEDQLSSTLASRLRALDIPLILEPIPTISFQEAAQTPTNGGALKYDGQQATLDAYLLERLTLAQENPNNCEPQFVRRTWLHLVNVFARLRADIVVFANARESSDALLTRAASIGRPSAKIVMELPNLFPHPHALDAVDVLVAPSHYAATHESIIFAIGNREIPVIVVNPGVDVKVFNSSATASASGGCHPHCQFRQAASKPCACDTVGFLARVAPEKSPGLLLHAAASVLEQRPFTRFVIVGHGDALPALAELAHAYGIQGAVHFAGAVYGAQSVAERYAAFDLIVNPSLRAWSETLCIANLEAMSLGLPVVSYGVGGIGEYLRHEQNGILINSTNPLILATAILNLLQDSEKRQRLGSTARQTVLDNFLVENQIRKYDLLYSSLHRRRPIPFFSYSGETTTIM</sequence>
<evidence type="ECO:0000256" key="2">
    <source>
        <dbReference type="SAM" id="SignalP"/>
    </source>
</evidence>
<keyword evidence="1" id="KW-0328">Glycosyltransferase</keyword>
<evidence type="ECO:0000313" key="4">
    <source>
        <dbReference type="EMBL" id="CAE0362419.1"/>
    </source>
</evidence>
<dbReference type="CDD" id="cd03801">
    <property type="entry name" value="GT4_PimA-like"/>
    <property type="match status" value="1"/>
</dbReference>
<dbReference type="InterPro" id="IPR001296">
    <property type="entry name" value="Glyco_trans_1"/>
</dbReference>
<accession>A0A7S3JTA1</accession>
<dbReference type="Gene3D" id="3.40.50.2000">
    <property type="entry name" value="Glycogen Phosphorylase B"/>
    <property type="match status" value="2"/>
</dbReference>
<proteinExistence type="predicted"/>
<keyword evidence="2" id="KW-0732">Signal</keyword>
<dbReference type="SUPFAM" id="SSF53756">
    <property type="entry name" value="UDP-Glycosyltransferase/glycogen phosphorylase"/>
    <property type="match status" value="1"/>
</dbReference>
<dbReference type="EMBL" id="HBIJ01004477">
    <property type="protein sequence ID" value="CAE0362419.1"/>
    <property type="molecule type" value="Transcribed_RNA"/>
</dbReference>
<keyword evidence="1" id="KW-0808">Transferase</keyword>
<name>A0A7S3JTA1_9STRA</name>
<feature type="chain" id="PRO_5030990795" description="Glycosyl transferase family 1 domain-containing protein" evidence="2">
    <location>
        <begin position="16"/>
        <end position="687"/>
    </location>
</feature>
<evidence type="ECO:0000259" key="3">
    <source>
        <dbReference type="Pfam" id="PF00534"/>
    </source>
</evidence>
<dbReference type="PANTHER" id="PTHR12526:SF635">
    <property type="entry name" value="GLYCOSYL TRANSFERASE GROUP 1"/>
    <property type="match status" value="1"/>
</dbReference>
<dbReference type="AlphaFoldDB" id="A0A7S3JTA1"/>
<feature type="domain" description="Glycosyl transferase family 1" evidence="3">
    <location>
        <begin position="489"/>
        <end position="646"/>
    </location>
</feature>
<feature type="signal peptide" evidence="2">
    <location>
        <begin position="1"/>
        <end position="15"/>
    </location>
</feature>
<protein>
    <recommendedName>
        <fullName evidence="3">Glycosyl transferase family 1 domain-containing protein</fullName>
    </recommendedName>
</protein>
<gene>
    <name evidence="4" type="ORF">ALAG00032_LOCUS3160</name>
</gene>
<reference evidence="4" key="1">
    <citation type="submission" date="2021-01" db="EMBL/GenBank/DDBJ databases">
        <authorList>
            <person name="Corre E."/>
            <person name="Pelletier E."/>
            <person name="Niang G."/>
            <person name="Scheremetjew M."/>
            <person name="Finn R."/>
            <person name="Kale V."/>
            <person name="Holt S."/>
            <person name="Cochrane G."/>
            <person name="Meng A."/>
            <person name="Brown T."/>
            <person name="Cohen L."/>
        </authorList>
    </citation>
    <scope>NUCLEOTIDE SEQUENCE</scope>
    <source>
        <strain evidence="4">CCMP1510</strain>
    </source>
</reference>
<evidence type="ECO:0000256" key="1">
    <source>
        <dbReference type="ARBA" id="ARBA00022676"/>
    </source>
</evidence>
<dbReference type="PANTHER" id="PTHR12526">
    <property type="entry name" value="GLYCOSYLTRANSFERASE"/>
    <property type="match status" value="1"/>
</dbReference>
<dbReference type="Pfam" id="PF00534">
    <property type="entry name" value="Glycos_transf_1"/>
    <property type="match status" value="1"/>
</dbReference>
<dbReference type="GO" id="GO:0016757">
    <property type="term" value="F:glycosyltransferase activity"/>
    <property type="evidence" value="ECO:0007669"/>
    <property type="project" value="UniProtKB-KW"/>
</dbReference>